<dbReference type="PANTHER" id="PTHR40079">
    <property type="entry name" value="MANNAN ENDO-1,4-BETA-MANNOSIDASE E-RELATED"/>
    <property type="match status" value="1"/>
</dbReference>
<feature type="active site" description="Proton donor" evidence="4">
    <location>
        <position position="168"/>
    </location>
</feature>
<comment type="caution">
    <text evidence="7">The sequence shown here is derived from an EMBL/GenBank/DDBJ whole genome shotgun (WGS) entry which is preliminary data.</text>
</comment>
<feature type="signal peptide" evidence="5">
    <location>
        <begin position="1"/>
        <end position="32"/>
    </location>
</feature>
<keyword evidence="2 4" id="KW-0378">Hydrolase</keyword>
<evidence type="ECO:0000256" key="5">
    <source>
        <dbReference type="SAM" id="SignalP"/>
    </source>
</evidence>
<evidence type="ECO:0000256" key="4">
    <source>
        <dbReference type="PROSITE-ProRule" id="PRU01100"/>
    </source>
</evidence>
<keyword evidence="8" id="KW-1185">Reference proteome</keyword>
<evidence type="ECO:0000256" key="1">
    <source>
        <dbReference type="ARBA" id="ARBA00007754"/>
    </source>
</evidence>
<dbReference type="PANTHER" id="PTHR40079:SF4">
    <property type="entry name" value="GH26 DOMAIN-CONTAINING PROTEIN-RELATED"/>
    <property type="match status" value="1"/>
</dbReference>
<accession>A0ABN2JQ03</accession>
<dbReference type="PROSITE" id="PS51257">
    <property type="entry name" value="PROKAR_LIPOPROTEIN"/>
    <property type="match status" value="1"/>
</dbReference>
<dbReference type="InterPro" id="IPR000805">
    <property type="entry name" value="Glyco_hydro_26"/>
</dbReference>
<dbReference type="SUPFAM" id="SSF51445">
    <property type="entry name" value="(Trans)glycosidases"/>
    <property type="match status" value="1"/>
</dbReference>
<dbReference type="InterPro" id="IPR022790">
    <property type="entry name" value="GH26_dom"/>
</dbReference>
<comment type="similarity">
    <text evidence="1 4">Belongs to the glycosyl hydrolase 26 family.</text>
</comment>
<name>A0ABN2JQ03_9ACTN</name>
<dbReference type="Proteomes" id="UP001500655">
    <property type="component" value="Unassembled WGS sequence"/>
</dbReference>
<protein>
    <recommendedName>
        <fullName evidence="6">GH26 domain-containing protein</fullName>
    </recommendedName>
</protein>
<gene>
    <name evidence="7" type="ORF">GCM10009681_01880</name>
</gene>
<dbReference type="Gene3D" id="3.20.20.80">
    <property type="entry name" value="Glycosidases"/>
    <property type="match status" value="1"/>
</dbReference>
<feature type="active site" description="Nucleophile" evidence="4">
    <location>
        <position position="267"/>
    </location>
</feature>
<evidence type="ECO:0000256" key="3">
    <source>
        <dbReference type="ARBA" id="ARBA00023295"/>
    </source>
</evidence>
<organism evidence="7 8">
    <name type="scientific">Luedemannella helvata</name>
    <dbReference type="NCBI Taxonomy" id="349315"/>
    <lineage>
        <taxon>Bacteria</taxon>
        <taxon>Bacillati</taxon>
        <taxon>Actinomycetota</taxon>
        <taxon>Actinomycetes</taxon>
        <taxon>Micromonosporales</taxon>
        <taxon>Micromonosporaceae</taxon>
        <taxon>Luedemannella</taxon>
    </lineage>
</organism>
<dbReference type="RefSeq" id="WP_344075655.1">
    <property type="nucleotide sequence ID" value="NZ_BAAALS010000001.1"/>
</dbReference>
<keyword evidence="5" id="KW-0732">Signal</keyword>
<dbReference type="InterPro" id="IPR017853">
    <property type="entry name" value="GH"/>
</dbReference>
<keyword evidence="3 4" id="KW-0326">Glycosidase</keyword>
<evidence type="ECO:0000259" key="6">
    <source>
        <dbReference type="PROSITE" id="PS51764"/>
    </source>
</evidence>
<evidence type="ECO:0000313" key="8">
    <source>
        <dbReference type="Proteomes" id="UP001500655"/>
    </source>
</evidence>
<feature type="domain" description="GH26" evidence="6">
    <location>
        <begin position="33"/>
        <end position="333"/>
    </location>
</feature>
<dbReference type="EMBL" id="BAAALS010000001">
    <property type="protein sequence ID" value="GAA1735182.1"/>
    <property type="molecule type" value="Genomic_DNA"/>
</dbReference>
<sequence>MSERIHAIAATGRARVVAAVALCGLLSGCGGALETPDPAPRLDVTPAPIATATGLNGGPVAPPREGAYLGAWVKPRVVNQRERIAAFDRFEARLGRQVTLVNTYRPFTEEFFTQSDLHFLQRGSILMLSWASGDTRATALGRYDELIRERAERVAELDRPIMIRFRWEMDRPNLRASMWSGADYIAAWKHVRRLFREEGATNVSWVWCPTAEGFAGGSAPEFYPGDDEVDWLCVDVYAASRFADLNTLLTPFLQWSAARPKPIIIGEYGVSRAYPAARRAEWLTNAASVFRANPQIKAVSYFESDPDPKDEAQQFAISDTPAALRSFTSMARDAYFAPRAP</sequence>
<proteinExistence type="inferred from homology"/>
<reference evidence="7 8" key="1">
    <citation type="journal article" date="2019" name="Int. J. Syst. Evol. Microbiol.">
        <title>The Global Catalogue of Microorganisms (GCM) 10K type strain sequencing project: providing services to taxonomists for standard genome sequencing and annotation.</title>
        <authorList>
            <consortium name="The Broad Institute Genomics Platform"/>
            <consortium name="The Broad Institute Genome Sequencing Center for Infectious Disease"/>
            <person name="Wu L."/>
            <person name="Ma J."/>
        </authorList>
    </citation>
    <scope>NUCLEOTIDE SEQUENCE [LARGE SCALE GENOMIC DNA]</scope>
    <source>
        <strain evidence="7 8">JCM 13249</strain>
    </source>
</reference>
<dbReference type="PROSITE" id="PS51764">
    <property type="entry name" value="GH26"/>
    <property type="match status" value="1"/>
</dbReference>
<evidence type="ECO:0000313" key="7">
    <source>
        <dbReference type="EMBL" id="GAA1735182.1"/>
    </source>
</evidence>
<evidence type="ECO:0000256" key="2">
    <source>
        <dbReference type="ARBA" id="ARBA00022801"/>
    </source>
</evidence>
<feature type="chain" id="PRO_5045514760" description="GH26 domain-containing protein" evidence="5">
    <location>
        <begin position="33"/>
        <end position="341"/>
    </location>
</feature>